<feature type="domain" description="Calcineurin-like phosphoesterase" evidence="9">
    <location>
        <begin position="1"/>
        <end position="141"/>
    </location>
</feature>
<evidence type="ECO:0000256" key="1">
    <source>
        <dbReference type="ARBA" id="ARBA00003413"/>
    </source>
</evidence>
<sequence length="283" mass="31427">MSTYVIGDLHGCCDEFEVLLSRLDFQTGRDRLWLVGDLVNRGPRSLACLRLARDLDAQVVLGNHDLHLLAVAAGAQSLKRSDTLDEILDAPDRDQLLDWLRRRPLLVCEERSGQPLCMVHAGLPPQWSLDTARRLACEVEAVLRGPRWIEFMGRLYGNQPAGFDESLTGWERLRAIVNVFTRMRFITEGGVLDFAAKEGLDAAPPGFMAWFQYPREDNLRVLFGHWAALEGAVPDARIACEALDTGCVWGRSLTALDLESGKRIAVPTGSQGSSSTPLSESRR</sequence>
<evidence type="ECO:0000313" key="10">
    <source>
        <dbReference type="EMBL" id="ANF58547.1"/>
    </source>
</evidence>
<organism evidence="10 11">
    <name type="scientific">Halotalea alkalilenta</name>
    <dbReference type="NCBI Taxonomy" id="376489"/>
    <lineage>
        <taxon>Bacteria</taxon>
        <taxon>Pseudomonadati</taxon>
        <taxon>Pseudomonadota</taxon>
        <taxon>Gammaproteobacteria</taxon>
        <taxon>Oceanospirillales</taxon>
        <taxon>Halomonadaceae</taxon>
        <taxon>Halotalea</taxon>
    </lineage>
</organism>
<evidence type="ECO:0000256" key="7">
    <source>
        <dbReference type="ARBA" id="ARBA00033210"/>
    </source>
</evidence>
<evidence type="ECO:0000256" key="4">
    <source>
        <dbReference type="ARBA" id="ARBA00022801"/>
    </source>
</evidence>
<dbReference type="Gene3D" id="3.60.21.10">
    <property type="match status" value="1"/>
</dbReference>
<comment type="similarity">
    <text evidence="2">Belongs to the Ap4A hydrolase family.</text>
</comment>
<reference evidence="10 11" key="1">
    <citation type="submission" date="2016-04" db="EMBL/GenBank/DDBJ databases">
        <title>Complete Genome Sequence of Halotalea alkalilenta IHB B 13600.</title>
        <authorList>
            <person name="Swarnkar M.K."/>
            <person name="Sharma A."/>
            <person name="Kaushal K."/>
            <person name="Soni R."/>
            <person name="Rana S."/>
            <person name="Singh A.K."/>
            <person name="Gulati A."/>
        </authorList>
    </citation>
    <scope>NUCLEOTIDE SEQUENCE [LARGE SCALE GENOMIC DNA]</scope>
    <source>
        <strain evidence="10 11">IHB B 13600</strain>
    </source>
</reference>
<evidence type="ECO:0000313" key="11">
    <source>
        <dbReference type="Proteomes" id="UP000077875"/>
    </source>
</evidence>
<dbReference type="EMBL" id="CP015243">
    <property type="protein sequence ID" value="ANF58547.1"/>
    <property type="molecule type" value="Genomic_DNA"/>
</dbReference>
<dbReference type="NCBIfam" id="TIGR00668">
    <property type="entry name" value="apaH"/>
    <property type="match status" value="1"/>
</dbReference>
<dbReference type="InterPro" id="IPR004617">
    <property type="entry name" value="ApaH"/>
</dbReference>
<dbReference type="SUPFAM" id="SSF56300">
    <property type="entry name" value="Metallo-dependent phosphatases"/>
    <property type="match status" value="1"/>
</dbReference>
<dbReference type="NCBIfam" id="NF001204">
    <property type="entry name" value="PRK00166.1"/>
    <property type="match status" value="1"/>
</dbReference>
<dbReference type="InterPro" id="IPR029052">
    <property type="entry name" value="Metallo-depent_PP-like"/>
</dbReference>
<dbReference type="PANTHER" id="PTHR40942">
    <property type="match status" value="1"/>
</dbReference>
<evidence type="ECO:0000256" key="6">
    <source>
        <dbReference type="ARBA" id="ARBA00032248"/>
    </source>
</evidence>
<evidence type="ECO:0000256" key="3">
    <source>
        <dbReference type="ARBA" id="ARBA00012506"/>
    </source>
</evidence>
<evidence type="ECO:0000259" key="9">
    <source>
        <dbReference type="Pfam" id="PF00149"/>
    </source>
</evidence>
<dbReference type="InterPro" id="IPR004843">
    <property type="entry name" value="Calcineurin-like_PHP"/>
</dbReference>
<dbReference type="RefSeq" id="WP_064123414.1">
    <property type="nucleotide sequence ID" value="NZ_CP015243.1"/>
</dbReference>
<dbReference type="GO" id="GO:0008803">
    <property type="term" value="F:bis(5'-nucleosyl)-tetraphosphatase (symmetrical) activity"/>
    <property type="evidence" value="ECO:0007669"/>
    <property type="project" value="UniProtKB-EC"/>
</dbReference>
<keyword evidence="4" id="KW-0378">Hydrolase</keyword>
<proteinExistence type="inferred from homology"/>
<gene>
    <name evidence="10" type="ORF">A5892_14585</name>
</gene>
<dbReference type="EC" id="3.6.1.41" evidence="3"/>
<dbReference type="Pfam" id="PF00149">
    <property type="entry name" value="Metallophos"/>
    <property type="match status" value="1"/>
</dbReference>
<evidence type="ECO:0000256" key="5">
    <source>
        <dbReference type="ARBA" id="ARBA00031248"/>
    </source>
</evidence>
<dbReference type="KEGG" id="haa:A5892_14585"/>
<evidence type="ECO:0000256" key="8">
    <source>
        <dbReference type="ARBA" id="ARBA00049417"/>
    </source>
</evidence>
<dbReference type="CDD" id="cd07422">
    <property type="entry name" value="MPP_ApaH"/>
    <property type="match status" value="1"/>
</dbReference>
<name>A0A172YH66_9GAMM</name>
<dbReference type="AlphaFoldDB" id="A0A172YH66"/>
<dbReference type="STRING" id="376489.A5892_14585"/>
<dbReference type="Proteomes" id="UP000077875">
    <property type="component" value="Chromosome"/>
</dbReference>
<keyword evidence="11" id="KW-1185">Reference proteome</keyword>
<dbReference type="PIRSF" id="PIRSF000903">
    <property type="entry name" value="B5n-ttraPtase_sm"/>
    <property type="match status" value="1"/>
</dbReference>
<evidence type="ECO:0000256" key="2">
    <source>
        <dbReference type="ARBA" id="ARBA00005419"/>
    </source>
</evidence>
<protein>
    <recommendedName>
        <fullName evidence="3">bis(5'-nucleosyl)-tetraphosphatase (symmetrical)</fullName>
        <ecNumber evidence="3">3.6.1.41</ecNumber>
    </recommendedName>
    <alternativeName>
        <fullName evidence="6">Ap4A hydrolase</fullName>
    </alternativeName>
    <alternativeName>
        <fullName evidence="5">Diadenosine 5',5'''-P1,P4-tetraphosphate pyrophosphohydrolase</fullName>
    </alternativeName>
    <alternativeName>
        <fullName evidence="7">Diadenosine tetraphosphatase</fullName>
    </alternativeName>
</protein>
<dbReference type="PANTHER" id="PTHR40942:SF4">
    <property type="entry name" value="CYTOCHROME C5"/>
    <property type="match status" value="1"/>
</dbReference>
<accession>A0A172YH66</accession>
<comment type="function">
    <text evidence="1">Hydrolyzes diadenosine 5',5'''-P1,P4-tetraphosphate to yield ADP.</text>
</comment>
<comment type="catalytic activity">
    <reaction evidence="8">
        <text>P(1),P(4)-bis(5'-adenosyl) tetraphosphate + H2O = 2 ADP + 2 H(+)</text>
        <dbReference type="Rhea" id="RHEA:24252"/>
        <dbReference type="ChEBI" id="CHEBI:15377"/>
        <dbReference type="ChEBI" id="CHEBI:15378"/>
        <dbReference type="ChEBI" id="CHEBI:58141"/>
        <dbReference type="ChEBI" id="CHEBI:456216"/>
        <dbReference type="EC" id="3.6.1.41"/>
    </reaction>
</comment>